<gene>
    <name evidence="3" type="ORF">BXT89_15165</name>
</gene>
<dbReference type="AlphaFoldDB" id="A0A1S8DC65"/>
<feature type="domain" description="CRISPR type III-associated protein" evidence="2">
    <location>
        <begin position="293"/>
        <end position="441"/>
    </location>
</feature>
<evidence type="ECO:0000256" key="1">
    <source>
        <dbReference type="ARBA" id="ARBA00023118"/>
    </source>
</evidence>
<evidence type="ECO:0000313" key="4">
    <source>
        <dbReference type="Proteomes" id="UP000242847"/>
    </source>
</evidence>
<organism evidence="3 4">
    <name type="scientific">Halopseudomonas pachastrellae</name>
    <dbReference type="NCBI Taxonomy" id="254161"/>
    <lineage>
        <taxon>Bacteria</taxon>
        <taxon>Pseudomonadati</taxon>
        <taxon>Pseudomonadota</taxon>
        <taxon>Gammaproteobacteria</taxon>
        <taxon>Pseudomonadales</taxon>
        <taxon>Pseudomonadaceae</taxon>
        <taxon>Halopseudomonas</taxon>
    </lineage>
</organism>
<dbReference type="Proteomes" id="UP000242847">
    <property type="component" value="Unassembled WGS sequence"/>
</dbReference>
<dbReference type="OrthoDB" id="9789361at2"/>
<dbReference type="GO" id="GO:0051607">
    <property type="term" value="P:defense response to virus"/>
    <property type="evidence" value="ECO:0007669"/>
    <property type="project" value="UniProtKB-KW"/>
</dbReference>
<keyword evidence="4" id="KW-1185">Reference proteome</keyword>
<protein>
    <recommendedName>
        <fullName evidence="2">CRISPR type III-associated protein domain-containing protein</fullName>
    </recommendedName>
</protein>
<dbReference type="RefSeq" id="WP_083728524.1">
    <property type="nucleotide sequence ID" value="NZ_FOUD01000025.1"/>
</dbReference>
<accession>A0A1S8DC65</accession>
<evidence type="ECO:0000313" key="3">
    <source>
        <dbReference type="EMBL" id="ONM42994.1"/>
    </source>
</evidence>
<comment type="caution">
    <text evidence="3">The sequence shown here is derived from an EMBL/GenBank/DDBJ whole genome shotgun (WGS) entry which is preliminary data.</text>
</comment>
<feature type="domain" description="CRISPR type III-associated protein" evidence="2">
    <location>
        <begin position="24"/>
        <end position="195"/>
    </location>
</feature>
<dbReference type="InterPro" id="IPR005537">
    <property type="entry name" value="RAMP_III_fam"/>
</dbReference>
<name>A0A1S8DC65_9GAMM</name>
<evidence type="ECO:0000259" key="2">
    <source>
        <dbReference type="Pfam" id="PF03787"/>
    </source>
</evidence>
<keyword evidence="1" id="KW-0051">Antiviral defense</keyword>
<dbReference type="Pfam" id="PF03787">
    <property type="entry name" value="RAMPs"/>
    <property type="match status" value="2"/>
</dbReference>
<dbReference type="CDD" id="cd09726">
    <property type="entry name" value="RAMP_I_III"/>
    <property type="match status" value="2"/>
</dbReference>
<sequence>MIAARPIYRMAQLTLQAASAHGVHSGQGDNTHDVLLVRDANGLPALPGTSLAGVLRHDFTSEHGEVAAARLFGQAGDDAQASWLTIAWGLVHNSHNKPVAEGLVDVQGDELLARLVDDKPIVRQRVRLNHRGAAKDNGKFDQTLVPAGVRYTSWLGYWCDGSEQSVSDWESLLAQLTGRCLRIGHGTRNGAGRFEVVALLHGAWDLRTAQGRQGYLARPRSRSDHTGLQLKIGAAGSALEVVLQLRAESGWRVGGGERSLYSHVKMPDLLPQHEPAVVWQGDRGCLTERWHLLPGSALKGAIRHRLAFHYRCLNAEFAGMGMDPEPDSCPAVRALLGYSDQDEGRAGILAFSDLQLGEGRAGVLMHNRIDRYTGGVIRGALFSEEVLWRTPVTLRIEVIDSQRHDSLTATMRQALQLTLEDLAAGWLPLGAGGSRGLGVFSDDTGLGPQWSDGGAWVGLNAMEASE</sequence>
<proteinExistence type="predicted"/>
<dbReference type="PANTHER" id="PTHR35579">
    <property type="entry name" value="CRISPR SYSTEM CMS ENDORIBONUCLEASE CSM3"/>
    <property type="match status" value="1"/>
</dbReference>
<reference evidence="3 4" key="1">
    <citation type="submission" date="2017-01" db="EMBL/GenBank/DDBJ databases">
        <title>Draft genome sequence of Pseudomonas pachastrellae type strain CCUG 46540T from a deep sea.</title>
        <authorList>
            <person name="Gomila M."/>
            <person name="Mulet M."/>
            <person name="Lalucat J."/>
            <person name="Garcia-Valdes E."/>
        </authorList>
    </citation>
    <scope>NUCLEOTIDE SEQUENCE [LARGE SCALE GENOMIC DNA]</scope>
    <source>
        <strain evidence="3 4">CCUG 46540</strain>
    </source>
</reference>
<dbReference type="STRING" id="254161.SAMN05216256_12531"/>
<dbReference type="PANTHER" id="PTHR35579:SF3">
    <property type="entry name" value="CRISPR SYSTEM CMS ENDORIBONUCLEASE CSM3"/>
    <property type="match status" value="1"/>
</dbReference>
<dbReference type="InterPro" id="IPR052216">
    <property type="entry name" value="CRISPR_Csm3_endoribonuclease"/>
</dbReference>
<dbReference type="EMBL" id="MUBC01000039">
    <property type="protein sequence ID" value="ONM42994.1"/>
    <property type="molecule type" value="Genomic_DNA"/>
</dbReference>